<keyword evidence="2" id="KW-0690">Ribosome biogenesis</keyword>
<evidence type="ECO:0000256" key="10">
    <source>
        <dbReference type="ARBA" id="ARBA00061949"/>
    </source>
</evidence>
<evidence type="ECO:0000256" key="4">
    <source>
        <dbReference type="ARBA" id="ARBA00022723"/>
    </source>
</evidence>
<dbReference type="Proteomes" id="UP000001070">
    <property type="component" value="Unassembled WGS sequence"/>
</dbReference>
<dbReference type="InterPro" id="IPR051639">
    <property type="entry name" value="BCD1"/>
</dbReference>
<dbReference type="FunFam" id="3.30.60.190:FF:000001">
    <property type="entry name" value="box C/D snoRNA protein 1"/>
    <property type="match status" value="1"/>
</dbReference>
<sequence>MTDINVTTNSRRLGNCEVCATTAARYACPKCEVKTCSVACVQIHKRELNCDGQRDRTKFMPLSKMTERDFMSDYCFLEECTRYAAQRKRDYCKRYTHQQRQLLPLHRLRSAALRRGTRLRLLLANFSRHKENTTYLNWKEQRIHWHIEWLFVGPMMEPLRYVDTRCDEQQTLATLLHKYLDKAGAERKVLRNHQIAGIGQLSLWLRAEGVRRSGTRCYPLMAHKTLCDNLAGKTIVEYPAIYVSYDQSPPAGYDIVDSDDEFDAISNQQTKSDNTSQQPAAKKSKAAQVTKEELLPEAHDVYELAASFGADDDPNGTADSSSSSDDDGRQ</sequence>
<dbReference type="STRING" id="7222.B4JNJ1"/>
<keyword evidence="4" id="KW-0479">Metal-binding</keyword>
<dbReference type="Pfam" id="PF04438">
    <property type="entry name" value="zf-HIT"/>
    <property type="match status" value="1"/>
</dbReference>
<evidence type="ECO:0000259" key="15">
    <source>
        <dbReference type="PROSITE" id="PS51083"/>
    </source>
</evidence>
<dbReference type="AlphaFoldDB" id="B4JNJ1"/>
<comment type="subunit">
    <text evidence="10">Interacts with FBL, SNU13, NOP58, NUFIP1, RUVBL1, RUVBL2 and TAF9. Interacts (via HIT-type zinc finger) with the RUVBL1/RUVBL2 complex in the presence of ADP.</text>
</comment>
<evidence type="ECO:0000256" key="11">
    <source>
        <dbReference type="ARBA" id="ARBA00068630"/>
    </source>
</evidence>
<dbReference type="FunCoup" id="B4JNJ1">
    <property type="interactions" value="566"/>
</dbReference>
<dbReference type="GO" id="GO:0048254">
    <property type="term" value="P:snoRNA localization"/>
    <property type="evidence" value="ECO:0007669"/>
    <property type="project" value="TreeGrafter"/>
</dbReference>
<dbReference type="PhylomeDB" id="B4JNJ1"/>
<dbReference type="InterPro" id="IPR007529">
    <property type="entry name" value="Znf_HIT"/>
</dbReference>
<dbReference type="SMR" id="B4JNJ1"/>
<comment type="similarity">
    <text evidence="9">Belongs to the BCD1 family.</text>
</comment>
<dbReference type="GO" id="GO:0005634">
    <property type="term" value="C:nucleus"/>
    <property type="evidence" value="ECO:0007669"/>
    <property type="project" value="TreeGrafter"/>
</dbReference>
<keyword evidence="6" id="KW-0862">Zinc</keyword>
<evidence type="ECO:0000256" key="7">
    <source>
        <dbReference type="ARBA" id="ARBA00022843"/>
    </source>
</evidence>
<keyword evidence="7" id="KW-0832">Ubl conjugation</keyword>
<dbReference type="GO" id="GO:0000492">
    <property type="term" value="P:box C/D snoRNP assembly"/>
    <property type="evidence" value="ECO:0007669"/>
    <property type="project" value="TreeGrafter"/>
</dbReference>
<keyword evidence="5 13" id="KW-0863">Zinc-finger</keyword>
<dbReference type="eggNOG" id="KOG2858">
    <property type="taxonomic scope" value="Eukaryota"/>
</dbReference>
<evidence type="ECO:0000256" key="5">
    <source>
        <dbReference type="ARBA" id="ARBA00022771"/>
    </source>
</evidence>
<keyword evidence="3" id="KW-0597">Phosphoprotein</keyword>
<accession>B4JNJ1</accession>
<keyword evidence="17" id="KW-1185">Reference proteome</keyword>
<evidence type="ECO:0000256" key="9">
    <source>
        <dbReference type="ARBA" id="ARBA00049654"/>
    </source>
</evidence>
<dbReference type="Gene3D" id="3.30.60.190">
    <property type="match status" value="1"/>
</dbReference>
<evidence type="ECO:0000313" key="16">
    <source>
        <dbReference type="EMBL" id="EDV92284.1"/>
    </source>
</evidence>
<feature type="region of interest" description="Disordered" evidence="14">
    <location>
        <begin position="269"/>
        <end position="291"/>
    </location>
</feature>
<dbReference type="InParanoid" id="B4JNJ1"/>
<evidence type="ECO:0000256" key="13">
    <source>
        <dbReference type="PROSITE-ProRule" id="PRU00453"/>
    </source>
</evidence>
<evidence type="ECO:0000256" key="8">
    <source>
        <dbReference type="ARBA" id="ARBA00049598"/>
    </source>
</evidence>
<proteinExistence type="inferred from homology"/>
<protein>
    <recommendedName>
        <fullName evidence="11">Box C/D snoRNA protein 1</fullName>
    </recommendedName>
    <alternativeName>
        <fullName evidence="12">Zinc finger HIT domain-containing protein 6</fullName>
    </alternativeName>
</protein>
<dbReference type="InterPro" id="IPR057721">
    <property type="entry name" value="BCD1_alpha/beta"/>
</dbReference>
<dbReference type="KEGG" id="dgr:6566017"/>
<dbReference type="PANTHER" id="PTHR13483">
    <property type="entry name" value="BOX C_D SNORNA PROTEIN 1-RELATED"/>
    <property type="match status" value="1"/>
</dbReference>
<evidence type="ECO:0000256" key="2">
    <source>
        <dbReference type="ARBA" id="ARBA00022517"/>
    </source>
</evidence>
<comment type="function">
    <text evidence="8">Required for box C/D snoRNAs accumulation involved in snoRNA processing, snoRNA transport to the nucleolus and ribosome biogenesis.</text>
</comment>
<dbReference type="PANTHER" id="PTHR13483:SF3">
    <property type="entry name" value="BOX C_D SNORNA PROTEIN 1"/>
    <property type="match status" value="1"/>
</dbReference>
<dbReference type="HOGENOM" id="CLU_025524_2_1_1"/>
<reference evidence="16 17" key="1">
    <citation type="journal article" date="2007" name="Nature">
        <title>Evolution of genes and genomes on the Drosophila phylogeny.</title>
        <authorList>
            <consortium name="Drosophila 12 Genomes Consortium"/>
            <person name="Clark A.G."/>
            <person name="Eisen M.B."/>
            <person name="Smith D.R."/>
            <person name="Bergman C.M."/>
            <person name="Oliver B."/>
            <person name="Markow T.A."/>
            <person name="Kaufman T.C."/>
            <person name="Kellis M."/>
            <person name="Gelbart W."/>
            <person name="Iyer V.N."/>
            <person name="Pollard D.A."/>
            <person name="Sackton T.B."/>
            <person name="Larracuente A.M."/>
            <person name="Singh N.D."/>
            <person name="Abad J.P."/>
            <person name="Abt D.N."/>
            <person name="Adryan B."/>
            <person name="Aguade M."/>
            <person name="Akashi H."/>
            <person name="Anderson W.W."/>
            <person name="Aquadro C.F."/>
            <person name="Ardell D.H."/>
            <person name="Arguello R."/>
            <person name="Artieri C.G."/>
            <person name="Barbash D.A."/>
            <person name="Barker D."/>
            <person name="Barsanti P."/>
            <person name="Batterham P."/>
            <person name="Batzoglou S."/>
            <person name="Begun D."/>
            <person name="Bhutkar A."/>
            <person name="Blanco E."/>
            <person name="Bosak S.A."/>
            <person name="Bradley R.K."/>
            <person name="Brand A.D."/>
            <person name="Brent M.R."/>
            <person name="Brooks A.N."/>
            <person name="Brown R.H."/>
            <person name="Butlin R.K."/>
            <person name="Caggese C."/>
            <person name="Calvi B.R."/>
            <person name="Bernardo de Carvalho A."/>
            <person name="Caspi A."/>
            <person name="Castrezana S."/>
            <person name="Celniker S.E."/>
            <person name="Chang J.L."/>
            <person name="Chapple C."/>
            <person name="Chatterji S."/>
            <person name="Chinwalla A."/>
            <person name="Civetta A."/>
            <person name="Clifton S.W."/>
            <person name="Comeron J.M."/>
            <person name="Costello J.C."/>
            <person name="Coyne J.A."/>
            <person name="Daub J."/>
            <person name="David R.G."/>
            <person name="Delcher A.L."/>
            <person name="Delehaunty K."/>
            <person name="Do C.B."/>
            <person name="Ebling H."/>
            <person name="Edwards K."/>
            <person name="Eickbush T."/>
            <person name="Evans J.D."/>
            <person name="Filipski A."/>
            <person name="Findeiss S."/>
            <person name="Freyhult E."/>
            <person name="Fulton L."/>
            <person name="Fulton R."/>
            <person name="Garcia A.C."/>
            <person name="Gardiner A."/>
            <person name="Garfield D.A."/>
            <person name="Garvin B.E."/>
            <person name="Gibson G."/>
            <person name="Gilbert D."/>
            <person name="Gnerre S."/>
            <person name="Godfrey J."/>
            <person name="Good R."/>
            <person name="Gotea V."/>
            <person name="Gravely B."/>
            <person name="Greenberg A.J."/>
            <person name="Griffiths-Jones S."/>
            <person name="Gross S."/>
            <person name="Guigo R."/>
            <person name="Gustafson E.A."/>
            <person name="Haerty W."/>
            <person name="Hahn M.W."/>
            <person name="Halligan D.L."/>
            <person name="Halpern A.L."/>
            <person name="Halter G.M."/>
            <person name="Han M.V."/>
            <person name="Heger A."/>
            <person name="Hillier L."/>
            <person name="Hinrichs A.S."/>
            <person name="Holmes I."/>
            <person name="Hoskins R.A."/>
            <person name="Hubisz M.J."/>
            <person name="Hultmark D."/>
            <person name="Huntley M.A."/>
            <person name="Jaffe D.B."/>
            <person name="Jagadeeshan S."/>
            <person name="Jeck W.R."/>
            <person name="Johnson J."/>
            <person name="Jones C.D."/>
            <person name="Jordan W.C."/>
            <person name="Karpen G.H."/>
            <person name="Kataoka E."/>
            <person name="Keightley P.D."/>
            <person name="Kheradpour P."/>
            <person name="Kirkness E.F."/>
            <person name="Koerich L.B."/>
            <person name="Kristiansen K."/>
            <person name="Kudrna D."/>
            <person name="Kulathinal R.J."/>
            <person name="Kumar S."/>
            <person name="Kwok R."/>
            <person name="Lander E."/>
            <person name="Langley C.H."/>
            <person name="Lapoint R."/>
            <person name="Lazzaro B.P."/>
            <person name="Lee S.J."/>
            <person name="Levesque L."/>
            <person name="Li R."/>
            <person name="Lin C.F."/>
            <person name="Lin M.F."/>
            <person name="Lindblad-Toh K."/>
            <person name="Llopart A."/>
            <person name="Long M."/>
            <person name="Low L."/>
            <person name="Lozovsky E."/>
            <person name="Lu J."/>
            <person name="Luo M."/>
            <person name="Machado C.A."/>
            <person name="Makalowski W."/>
            <person name="Marzo M."/>
            <person name="Matsuda M."/>
            <person name="Matzkin L."/>
            <person name="McAllister B."/>
            <person name="McBride C.S."/>
            <person name="McKernan B."/>
            <person name="McKernan K."/>
            <person name="Mendez-Lago M."/>
            <person name="Minx P."/>
            <person name="Mollenhauer M.U."/>
            <person name="Montooth K."/>
            <person name="Mount S.M."/>
            <person name="Mu X."/>
            <person name="Myers E."/>
            <person name="Negre B."/>
            <person name="Newfeld S."/>
            <person name="Nielsen R."/>
            <person name="Noor M.A."/>
            <person name="O'Grady P."/>
            <person name="Pachter L."/>
            <person name="Papaceit M."/>
            <person name="Parisi M.J."/>
            <person name="Parisi M."/>
            <person name="Parts L."/>
            <person name="Pedersen J.S."/>
            <person name="Pesole G."/>
            <person name="Phillippy A.M."/>
            <person name="Ponting C.P."/>
            <person name="Pop M."/>
            <person name="Porcelli D."/>
            <person name="Powell J.R."/>
            <person name="Prohaska S."/>
            <person name="Pruitt K."/>
            <person name="Puig M."/>
            <person name="Quesneville H."/>
            <person name="Ram K.R."/>
            <person name="Rand D."/>
            <person name="Rasmussen M.D."/>
            <person name="Reed L.K."/>
            <person name="Reenan R."/>
            <person name="Reily A."/>
            <person name="Remington K.A."/>
            <person name="Rieger T.T."/>
            <person name="Ritchie M.G."/>
            <person name="Robin C."/>
            <person name="Rogers Y.H."/>
            <person name="Rohde C."/>
            <person name="Rozas J."/>
            <person name="Rubenfield M.J."/>
            <person name="Ruiz A."/>
            <person name="Russo S."/>
            <person name="Salzberg S.L."/>
            <person name="Sanchez-Gracia A."/>
            <person name="Saranga D.J."/>
            <person name="Sato H."/>
            <person name="Schaeffer S.W."/>
            <person name="Schatz M.C."/>
            <person name="Schlenke T."/>
            <person name="Schwartz R."/>
            <person name="Segarra C."/>
            <person name="Singh R.S."/>
            <person name="Sirot L."/>
            <person name="Sirota M."/>
            <person name="Sisneros N.B."/>
            <person name="Smith C.D."/>
            <person name="Smith T.F."/>
            <person name="Spieth J."/>
            <person name="Stage D.E."/>
            <person name="Stark A."/>
            <person name="Stephan W."/>
            <person name="Strausberg R.L."/>
            <person name="Strempel S."/>
            <person name="Sturgill D."/>
            <person name="Sutton G."/>
            <person name="Sutton G.G."/>
            <person name="Tao W."/>
            <person name="Teichmann S."/>
            <person name="Tobari Y.N."/>
            <person name="Tomimura Y."/>
            <person name="Tsolas J.M."/>
            <person name="Valente V.L."/>
            <person name="Venter E."/>
            <person name="Venter J.C."/>
            <person name="Vicario S."/>
            <person name="Vieira F.G."/>
            <person name="Vilella A.J."/>
            <person name="Villasante A."/>
            <person name="Walenz B."/>
            <person name="Wang J."/>
            <person name="Wasserman M."/>
            <person name="Watts T."/>
            <person name="Wilson D."/>
            <person name="Wilson R.K."/>
            <person name="Wing R.A."/>
            <person name="Wolfner M.F."/>
            <person name="Wong A."/>
            <person name="Wong G.K."/>
            <person name="Wu C.I."/>
            <person name="Wu G."/>
            <person name="Yamamoto D."/>
            <person name="Yang H.P."/>
            <person name="Yang S.P."/>
            <person name="Yorke J.A."/>
            <person name="Yoshida K."/>
            <person name="Zdobnov E."/>
            <person name="Zhang P."/>
            <person name="Zhang Y."/>
            <person name="Zimin A.V."/>
            <person name="Baldwin J."/>
            <person name="Abdouelleil A."/>
            <person name="Abdulkadir J."/>
            <person name="Abebe A."/>
            <person name="Abera B."/>
            <person name="Abreu J."/>
            <person name="Acer S.C."/>
            <person name="Aftuck L."/>
            <person name="Alexander A."/>
            <person name="An P."/>
            <person name="Anderson E."/>
            <person name="Anderson S."/>
            <person name="Arachi H."/>
            <person name="Azer M."/>
            <person name="Bachantsang P."/>
            <person name="Barry A."/>
            <person name="Bayul T."/>
            <person name="Berlin A."/>
            <person name="Bessette D."/>
            <person name="Bloom T."/>
            <person name="Blye J."/>
            <person name="Boguslavskiy L."/>
            <person name="Bonnet C."/>
            <person name="Boukhgalter B."/>
            <person name="Bourzgui I."/>
            <person name="Brown A."/>
            <person name="Cahill P."/>
            <person name="Channer S."/>
            <person name="Cheshatsang Y."/>
            <person name="Chuda L."/>
            <person name="Citroen M."/>
            <person name="Collymore A."/>
            <person name="Cooke P."/>
            <person name="Costello M."/>
            <person name="D'Aco K."/>
            <person name="Daza R."/>
            <person name="De Haan G."/>
            <person name="DeGray S."/>
            <person name="DeMaso C."/>
            <person name="Dhargay N."/>
            <person name="Dooley K."/>
            <person name="Dooley E."/>
            <person name="Doricent M."/>
            <person name="Dorje P."/>
            <person name="Dorjee K."/>
            <person name="Dupes A."/>
            <person name="Elong R."/>
            <person name="Falk J."/>
            <person name="Farina A."/>
            <person name="Faro S."/>
            <person name="Ferguson D."/>
            <person name="Fisher S."/>
            <person name="Foley C.D."/>
            <person name="Franke A."/>
            <person name="Friedrich D."/>
            <person name="Gadbois L."/>
            <person name="Gearin G."/>
            <person name="Gearin C.R."/>
            <person name="Giannoukos G."/>
            <person name="Goode T."/>
            <person name="Graham J."/>
            <person name="Grandbois E."/>
            <person name="Grewal S."/>
            <person name="Gyaltsen K."/>
            <person name="Hafez N."/>
            <person name="Hagos B."/>
            <person name="Hall J."/>
            <person name="Henson C."/>
            <person name="Hollinger A."/>
            <person name="Honan T."/>
            <person name="Huard M.D."/>
            <person name="Hughes L."/>
            <person name="Hurhula B."/>
            <person name="Husby M.E."/>
            <person name="Kamat A."/>
            <person name="Kanga B."/>
            <person name="Kashin S."/>
            <person name="Khazanovich D."/>
            <person name="Kisner P."/>
            <person name="Lance K."/>
            <person name="Lara M."/>
            <person name="Lee W."/>
            <person name="Lennon N."/>
            <person name="Letendre F."/>
            <person name="LeVine R."/>
            <person name="Lipovsky A."/>
            <person name="Liu X."/>
            <person name="Liu J."/>
            <person name="Liu S."/>
            <person name="Lokyitsang T."/>
            <person name="Lokyitsang Y."/>
            <person name="Lubonja R."/>
            <person name="Lui A."/>
            <person name="MacDonald P."/>
            <person name="Magnisalis V."/>
            <person name="Maru K."/>
            <person name="Matthews C."/>
            <person name="McCusker W."/>
            <person name="McDonough S."/>
            <person name="Mehta T."/>
            <person name="Meldrim J."/>
            <person name="Meneus L."/>
            <person name="Mihai O."/>
            <person name="Mihalev A."/>
            <person name="Mihova T."/>
            <person name="Mittelman R."/>
            <person name="Mlenga V."/>
            <person name="Montmayeur A."/>
            <person name="Mulrain L."/>
            <person name="Navidi A."/>
            <person name="Naylor J."/>
            <person name="Negash T."/>
            <person name="Nguyen T."/>
            <person name="Nguyen N."/>
            <person name="Nicol R."/>
            <person name="Norbu C."/>
            <person name="Norbu N."/>
            <person name="Novod N."/>
            <person name="O'Neill B."/>
            <person name="Osman S."/>
            <person name="Markiewicz E."/>
            <person name="Oyono O.L."/>
            <person name="Patti C."/>
            <person name="Phunkhang P."/>
            <person name="Pierre F."/>
            <person name="Priest M."/>
            <person name="Raghuraman S."/>
            <person name="Rege F."/>
            <person name="Reyes R."/>
            <person name="Rise C."/>
            <person name="Rogov P."/>
            <person name="Ross K."/>
            <person name="Ryan E."/>
            <person name="Settipalli S."/>
            <person name="Shea T."/>
            <person name="Sherpa N."/>
            <person name="Shi L."/>
            <person name="Shih D."/>
            <person name="Sparrow T."/>
            <person name="Spaulding J."/>
            <person name="Stalker J."/>
            <person name="Stange-Thomann N."/>
            <person name="Stavropoulos S."/>
            <person name="Stone C."/>
            <person name="Strader C."/>
            <person name="Tesfaye S."/>
            <person name="Thomson T."/>
            <person name="Thoulutsang Y."/>
            <person name="Thoulutsang D."/>
            <person name="Topham K."/>
            <person name="Topping I."/>
            <person name="Tsamla T."/>
            <person name="Vassiliev H."/>
            <person name="Vo A."/>
            <person name="Wangchuk T."/>
            <person name="Wangdi T."/>
            <person name="Weiand M."/>
            <person name="Wilkinson J."/>
            <person name="Wilson A."/>
            <person name="Yadav S."/>
            <person name="Young G."/>
            <person name="Yu Q."/>
            <person name="Zembek L."/>
            <person name="Zhong D."/>
            <person name="Zimmer A."/>
            <person name="Zwirko Z."/>
            <person name="Jaffe D.B."/>
            <person name="Alvarez P."/>
            <person name="Brockman W."/>
            <person name="Butler J."/>
            <person name="Chin C."/>
            <person name="Gnerre S."/>
            <person name="Grabherr M."/>
            <person name="Kleber M."/>
            <person name="Mauceli E."/>
            <person name="MacCallum I."/>
        </authorList>
    </citation>
    <scope>NUCLEOTIDE SEQUENCE [LARGE SCALE GENOMIC DNA]</scope>
    <source>
        <strain evidence="17">Tucson 15287-2541.00</strain>
    </source>
</reference>
<dbReference type="OMA" id="YWRVEWL"/>
<feature type="region of interest" description="Disordered" evidence="14">
    <location>
        <begin position="304"/>
        <end position="330"/>
    </location>
</feature>
<evidence type="ECO:0000256" key="6">
    <source>
        <dbReference type="ARBA" id="ARBA00022833"/>
    </source>
</evidence>
<dbReference type="CDD" id="cd23023">
    <property type="entry name" value="zf-HIT_BCD1"/>
    <property type="match status" value="1"/>
</dbReference>
<dbReference type="SUPFAM" id="SSF144232">
    <property type="entry name" value="HIT/MYND zinc finger-like"/>
    <property type="match status" value="1"/>
</dbReference>
<evidence type="ECO:0000256" key="14">
    <source>
        <dbReference type="SAM" id="MobiDB-lite"/>
    </source>
</evidence>
<organism evidence="17">
    <name type="scientific">Drosophila grimshawi</name>
    <name type="common">Hawaiian fruit fly</name>
    <name type="synonym">Idiomyia grimshawi</name>
    <dbReference type="NCBI Taxonomy" id="7222"/>
    <lineage>
        <taxon>Eukaryota</taxon>
        <taxon>Metazoa</taxon>
        <taxon>Ecdysozoa</taxon>
        <taxon>Arthropoda</taxon>
        <taxon>Hexapoda</taxon>
        <taxon>Insecta</taxon>
        <taxon>Pterygota</taxon>
        <taxon>Neoptera</taxon>
        <taxon>Endopterygota</taxon>
        <taxon>Diptera</taxon>
        <taxon>Brachycera</taxon>
        <taxon>Muscomorpha</taxon>
        <taxon>Ephydroidea</taxon>
        <taxon>Drosophilidae</taxon>
        <taxon>Drosophila</taxon>
        <taxon>Hawaiian Drosophila</taxon>
    </lineage>
</organism>
<dbReference type="EMBL" id="CH916371">
    <property type="protein sequence ID" value="EDV92284.1"/>
    <property type="molecule type" value="Genomic_DNA"/>
</dbReference>
<evidence type="ECO:0000256" key="1">
    <source>
        <dbReference type="ARBA" id="ARBA00022499"/>
    </source>
</evidence>
<evidence type="ECO:0000256" key="12">
    <source>
        <dbReference type="ARBA" id="ARBA00077531"/>
    </source>
</evidence>
<name>B4JNJ1_DROGR</name>
<evidence type="ECO:0000313" key="17">
    <source>
        <dbReference type="Proteomes" id="UP000001070"/>
    </source>
</evidence>
<dbReference type="OrthoDB" id="272357at2759"/>
<keyword evidence="1" id="KW-1017">Isopeptide bond</keyword>
<dbReference type="Pfam" id="PF25790">
    <property type="entry name" value="BCD1"/>
    <property type="match status" value="1"/>
</dbReference>
<gene>
    <name evidence="16" type="primary">Dgri\GH24828</name>
    <name evidence="16" type="ORF">Dgri_GH24828</name>
</gene>
<dbReference type="GO" id="GO:0008270">
    <property type="term" value="F:zinc ion binding"/>
    <property type="evidence" value="ECO:0007669"/>
    <property type="project" value="UniProtKB-UniRule"/>
</dbReference>
<feature type="domain" description="HIT-type" evidence="15">
    <location>
        <begin position="16"/>
        <end position="50"/>
    </location>
</feature>
<evidence type="ECO:0000256" key="3">
    <source>
        <dbReference type="ARBA" id="ARBA00022553"/>
    </source>
</evidence>
<dbReference type="GO" id="GO:0000463">
    <property type="term" value="P:maturation of LSU-rRNA from tricistronic rRNA transcript (SSU-rRNA, 5.8S rRNA, LSU-rRNA)"/>
    <property type="evidence" value="ECO:0007669"/>
    <property type="project" value="TreeGrafter"/>
</dbReference>
<dbReference type="PROSITE" id="PS51083">
    <property type="entry name" value="ZF_HIT"/>
    <property type="match status" value="1"/>
</dbReference>
<dbReference type="GO" id="GO:0070761">
    <property type="term" value="C:pre-snoRNP complex"/>
    <property type="evidence" value="ECO:0007669"/>
    <property type="project" value="TreeGrafter"/>
</dbReference>